<proteinExistence type="predicted"/>
<protein>
    <recommendedName>
        <fullName evidence="2">LTD domain-containing protein</fullName>
    </recommendedName>
</protein>
<evidence type="ECO:0000313" key="1">
    <source>
        <dbReference type="EMBL" id="SVD62328.1"/>
    </source>
</evidence>
<evidence type="ECO:0008006" key="2">
    <source>
        <dbReference type="Google" id="ProtNLM"/>
    </source>
</evidence>
<dbReference type="AlphaFoldDB" id="A0A382WVT7"/>
<sequence>MAAYISNIVIDAGADFDQVFNLEDTANSPLDLTGFTATSKLKKHPASLTDKATFSVSFPNRAQGQLKIALGSSVTSAIKAGRYSYDVLLNDGSVKTRIVSGSAIVTAGVTTG</sequence>
<name>A0A382WVT7_9ZZZZ</name>
<organism evidence="1">
    <name type="scientific">marine metagenome</name>
    <dbReference type="NCBI Taxonomy" id="408172"/>
    <lineage>
        <taxon>unclassified sequences</taxon>
        <taxon>metagenomes</taxon>
        <taxon>ecological metagenomes</taxon>
    </lineage>
</organism>
<dbReference type="EMBL" id="UINC01162528">
    <property type="protein sequence ID" value="SVD62328.1"/>
    <property type="molecule type" value="Genomic_DNA"/>
</dbReference>
<reference evidence="1" key="1">
    <citation type="submission" date="2018-05" db="EMBL/GenBank/DDBJ databases">
        <authorList>
            <person name="Lanie J.A."/>
            <person name="Ng W.-L."/>
            <person name="Kazmierczak K.M."/>
            <person name="Andrzejewski T.M."/>
            <person name="Davidsen T.M."/>
            <person name="Wayne K.J."/>
            <person name="Tettelin H."/>
            <person name="Glass J.I."/>
            <person name="Rusch D."/>
            <person name="Podicherti R."/>
            <person name="Tsui H.-C.T."/>
            <person name="Winkler M.E."/>
        </authorList>
    </citation>
    <scope>NUCLEOTIDE SEQUENCE</scope>
</reference>
<gene>
    <name evidence="1" type="ORF">METZ01_LOCUS415182</name>
</gene>
<accession>A0A382WVT7</accession>